<name>A0A974Y0X1_9GAMM</name>
<dbReference type="RefSeq" id="WP_200616261.1">
    <property type="nucleotide sequence ID" value="NZ_CP071518.1"/>
</dbReference>
<dbReference type="Proteomes" id="UP000639274">
    <property type="component" value="Chromosome"/>
</dbReference>
<accession>A0A974Y0X1</accession>
<proteinExistence type="predicted"/>
<dbReference type="AlphaFoldDB" id="A0A974Y0X1"/>
<dbReference type="KEGG" id="lsf:I8J32_005765"/>
<sequence length="142" mass="15652">MTAPPLTKVAFTDDQGDVETLWAFDLGDGRYKLDSTPWYQYGVSYQDIVLAVDRDGQLHFDRVIIKSGYRTLRVRSNNAVPQSLLDSVVALGCKYEGANPAFVGIDVPANVELSTAADLLIASGLEWEYADPTYEQIYGPEA</sequence>
<gene>
    <name evidence="1" type="ORF">I8J32_005765</name>
</gene>
<reference evidence="1 2" key="1">
    <citation type="submission" date="2021-03" db="EMBL/GenBank/DDBJ databases">
        <title>Lysobacter sp. nov. isolated from soil of gangwondo yeongwol, south Korea.</title>
        <authorList>
            <person name="Kim K.R."/>
            <person name="Kim K.H."/>
            <person name="Jeon C.O."/>
        </authorList>
    </citation>
    <scope>NUCLEOTIDE SEQUENCE [LARGE SCALE GENOMIC DNA]</scope>
    <source>
        <strain evidence="1 2">R19</strain>
    </source>
</reference>
<evidence type="ECO:0000313" key="2">
    <source>
        <dbReference type="Proteomes" id="UP000639274"/>
    </source>
</evidence>
<organism evidence="1 2">
    <name type="scientific">Agrilutibacter solisilvae</name>
    <dbReference type="NCBI Taxonomy" id="2763317"/>
    <lineage>
        <taxon>Bacteria</taxon>
        <taxon>Pseudomonadati</taxon>
        <taxon>Pseudomonadota</taxon>
        <taxon>Gammaproteobacteria</taxon>
        <taxon>Lysobacterales</taxon>
        <taxon>Lysobacteraceae</taxon>
        <taxon>Agrilutibacter</taxon>
    </lineage>
</organism>
<dbReference type="Pfam" id="PF14085">
    <property type="entry name" value="DUF4265"/>
    <property type="match status" value="1"/>
</dbReference>
<dbReference type="InterPro" id="IPR025361">
    <property type="entry name" value="DUF4265"/>
</dbReference>
<keyword evidence="2" id="KW-1185">Reference proteome</keyword>
<protein>
    <submittedName>
        <fullName evidence="1">DUF4265 domain-containing protein</fullName>
    </submittedName>
</protein>
<dbReference type="EMBL" id="CP071518">
    <property type="protein sequence ID" value="QSX79367.1"/>
    <property type="molecule type" value="Genomic_DNA"/>
</dbReference>
<evidence type="ECO:0000313" key="1">
    <source>
        <dbReference type="EMBL" id="QSX79367.1"/>
    </source>
</evidence>